<dbReference type="KEGG" id="dch:SY84_13870"/>
<dbReference type="OrthoDB" id="9776648at2"/>
<comment type="similarity">
    <text evidence="8">Belongs to the binding-protein-dependent transport system permease family.</text>
</comment>
<evidence type="ECO:0000256" key="3">
    <source>
        <dbReference type="ARBA" id="ARBA00022475"/>
    </source>
</evidence>
<dbReference type="GO" id="GO:0005886">
    <property type="term" value="C:plasma membrane"/>
    <property type="evidence" value="ECO:0007669"/>
    <property type="project" value="UniProtKB-SubCell"/>
</dbReference>
<dbReference type="InterPro" id="IPR000515">
    <property type="entry name" value="MetI-like"/>
</dbReference>
<feature type="transmembrane region" description="Helical" evidence="8">
    <location>
        <begin position="54"/>
        <end position="75"/>
    </location>
</feature>
<reference evidence="10 11" key="1">
    <citation type="submission" date="2015-01" db="EMBL/GenBank/DDBJ databases">
        <title>Deinococcus soli/N5/whole genome sequencing.</title>
        <authorList>
            <person name="Kim M.K."/>
            <person name="Srinivasan S."/>
            <person name="Lee J.-J."/>
        </authorList>
    </citation>
    <scope>NUCLEOTIDE SEQUENCE [LARGE SCALE GENOMIC DNA]</scope>
    <source>
        <strain evidence="10 11">N5</strain>
    </source>
</reference>
<dbReference type="Proteomes" id="UP000034024">
    <property type="component" value="Chromosome"/>
</dbReference>
<evidence type="ECO:0000256" key="2">
    <source>
        <dbReference type="ARBA" id="ARBA00022448"/>
    </source>
</evidence>
<feature type="transmembrane region" description="Helical" evidence="8">
    <location>
        <begin position="129"/>
        <end position="150"/>
    </location>
</feature>
<evidence type="ECO:0000313" key="10">
    <source>
        <dbReference type="EMBL" id="AKH17927.1"/>
    </source>
</evidence>
<dbReference type="PANTHER" id="PTHR43357">
    <property type="entry name" value="INNER MEMBRANE ABC TRANSPORTER PERMEASE PROTEIN YDCV"/>
    <property type="match status" value="1"/>
</dbReference>
<evidence type="ECO:0000256" key="8">
    <source>
        <dbReference type="RuleBase" id="RU363032"/>
    </source>
</evidence>
<dbReference type="Gene3D" id="1.10.3720.10">
    <property type="entry name" value="MetI-like"/>
    <property type="match status" value="2"/>
</dbReference>
<dbReference type="Pfam" id="PF00528">
    <property type="entry name" value="BPD_transp_1"/>
    <property type="match status" value="2"/>
</dbReference>
<evidence type="ECO:0000256" key="7">
    <source>
        <dbReference type="ARBA" id="ARBA00023136"/>
    </source>
</evidence>
<dbReference type="EMBL" id="CP011389">
    <property type="protein sequence ID" value="AKH17927.1"/>
    <property type="molecule type" value="Genomic_DNA"/>
</dbReference>
<evidence type="ECO:0000256" key="4">
    <source>
        <dbReference type="ARBA" id="ARBA00022519"/>
    </source>
</evidence>
<keyword evidence="3" id="KW-1003">Cell membrane</keyword>
<dbReference type="InterPro" id="IPR035906">
    <property type="entry name" value="MetI-like_sf"/>
</dbReference>
<keyword evidence="7 8" id="KW-0472">Membrane</keyword>
<feature type="transmembrane region" description="Helical" evidence="8">
    <location>
        <begin position="325"/>
        <end position="344"/>
    </location>
</feature>
<comment type="subcellular location">
    <subcellularLocation>
        <location evidence="1">Cell inner membrane</location>
        <topology evidence="1">Multi-pass membrane protein</topology>
    </subcellularLocation>
    <subcellularLocation>
        <location evidence="8">Cell membrane</location>
        <topology evidence="8">Multi-pass membrane protein</topology>
    </subcellularLocation>
</comment>
<feature type="transmembrane region" description="Helical" evidence="8">
    <location>
        <begin position="486"/>
        <end position="507"/>
    </location>
</feature>
<evidence type="ECO:0000259" key="9">
    <source>
        <dbReference type="PROSITE" id="PS50928"/>
    </source>
</evidence>
<gene>
    <name evidence="10" type="ORF">SY84_13870</name>
</gene>
<feature type="transmembrane region" description="Helical" evidence="8">
    <location>
        <begin position="171"/>
        <end position="197"/>
    </location>
</feature>
<evidence type="ECO:0000256" key="6">
    <source>
        <dbReference type="ARBA" id="ARBA00022989"/>
    </source>
</evidence>
<organism evidence="10 11">
    <name type="scientific">Deinococcus soli</name>
    <name type="common">ex Cha et al. 2016</name>
    <dbReference type="NCBI Taxonomy" id="1309411"/>
    <lineage>
        <taxon>Bacteria</taxon>
        <taxon>Thermotogati</taxon>
        <taxon>Deinococcota</taxon>
        <taxon>Deinococci</taxon>
        <taxon>Deinococcales</taxon>
        <taxon>Deinococcaceae</taxon>
        <taxon>Deinococcus</taxon>
    </lineage>
</organism>
<feature type="domain" description="ABC transmembrane type-1" evidence="9">
    <location>
        <begin position="321"/>
        <end position="507"/>
    </location>
</feature>
<keyword evidence="5 8" id="KW-0812">Transmembrane</keyword>
<accession>A0A0F7JQ52</accession>
<name>A0A0F7JQ52_9DEIO</name>
<feature type="transmembrane region" description="Helical" evidence="8">
    <location>
        <begin position="382"/>
        <end position="404"/>
    </location>
</feature>
<sequence>MNSTKLQGWLLALPGLIFVALCLVLPLARTLREGGVTLDVWRDPYFQGRLAWTLTQASVTAGVAALIGVPLAFLLSRFEVRGKGLFLRLLLLPFVTPTLVAVLGLSALLGPQGWVTRLTGVDLSDTPTLLVLGNLFFNVPVLVRLSYAGFARVPGNVVGAARSLGASAWRAALGVALPLALPGVLAGVVLVFLYSALSFGLPLALGGERFATLEVEIYTLTALQLRLSEASALIVGQLGFTLLATWAYVALSRGGVGVPSGGLPRARGGARAALLGLGGVVTLVCFAPLVAVVVRGVLGTSGFTLAYWQGVLADEATPLLVWNTLRFGLMALAGATLLGGLYALGAWRAGSRALDLVSLLPLMISPVSLAVGYLLAYPVLAATLPMLIAAYTLLAWPLVVRSLLPTLRAIPPRLFEAARSLGATRGAAFRSVTVPLAFPAVRGGGALALATVLGEFGATLVLTRPEWATLSTGLYERLGRPGERNLGEACALATTLLILATLAFTLLDGGEGEVT</sequence>
<keyword evidence="4" id="KW-0997">Cell inner membrane</keyword>
<evidence type="ECO:0000256" key="5">
    <source>
        <dbReference type="ARBA" id="ARBA00022692"/>
    </source>
</evidence>
<keyword evidence="2 8" id="KW-0813">Transport</keyword>
<dbReference type="CDD" id="cd06261">
    <property type="entry name" value="TM_PBP2"/>
    <property type="match status" value="2"/>
</dbReference>
<feature type="transmembrane region" description="Helical" evidence="8">
    <location>
        <begin position="272"/>
        <end position="298"/>
    </location>
</feature>
<feature type="domain" description="ABC transmembrane type-1" evidence="9">
    <location>
        <begin position="50"/>
        <end position="244"/>
    </location>
</feature>
<protein>
    <submittedName>
        <fullName evidence="10">ABC transporter permease</fullName>
    </submittedName>
</protein>
<evidence type="ECO:0000313" key="11">
    <source>
        <dbReference type="Proteomes" id="UP000034024"/>
    </source>
</evidence>
<feature type="transmembrane region" description="Helical" evidence="8">
    <location>
        <begin position="87"/>
        <end position="109"/>
    </location>
</feature>
<dbReference type="SUPFAM" id="SSF161098">
    <property type="entry name" value="MetI-like"/>
    <property type="match status" value="2"/>
</dbReference>
<keyword evidence="11" id="KW-1185">Reference proteome</keyword>
<dbReference type="RefSeq" id="WP_046844494.1">
    <property type="nucleotide sequence ID" value="NZ_CP011389.1"/>
</dbReference>
<evidence type="ECO:0000256" key="1">
    <source>
        <dbReference type="ARBA" id="ARBA00004429"/>
    </source>
</evidence>
<dbReference type="GO" id="GO:0055085">
    <property type="term" value="P:transmembrane transport"/>
    <property type="evidence" value="ECO:0007669"/>
    <property type="project" value="InterPro"/>
</dbReference>
<dbReference type="AlphaFoldDB" id="A0A0F7JQ52"/>
<dbReference type="PROSITE" id="PS50928">
    <property type="entry name" value="ABC_TM1"/>
    <property type="match status" value="2"/>
</dbReference>
<feature type="transmembrane region" description="Helical" evidence="8">
    <location>
        <begin position="356"/>
        <end position="376"/>
    </location>
</feature>
<dbReference type="PATRIC" id="fig|1309411.5.peg.2821"/>
<keyword evidence="6 8" id="KW-1133">Transmembrane helix</keyword>
<feature type="transmembrane region" description="Helical" evidence="8">
    <location>
        <begin position="230"/>
        <end position="251"/>
    </location>
</feature>
<dbReference type="PANTHER" id="PTHR43357:SF4">
    <property type="entry name" value="INNER MEMBRANE ABC TRANSPORTER PERMEASE PROTEIN YDCV"/>
    <property type="match status" value="1"/>
</dbReference>
<proteinExistence type="inferred from homology"/>